<feature type="domain" description="Major facilitator superfamily (MFS) profile" evidence="6">
    <location>
        <begin position="17"/>
        <end position="456"/>
    </location>
</feature>
<feature type="transmembrane region" description="Helical" evidence="5">
    <location>
        <begin position="50"/>
        <end position="74"/>
    </location>
</feature>
<dbReference type="InterPro" id="IPR020846">
    <property type="entry name" value="MFS_dom"/>
</dbReference>
<dbReference type="Proteomes" id="UP001165068">
    <property type="component" value="Unassembled WGS sequence"/>
</dbReference>
<dbReference type="SUPFAM" id="SSF103473">
    <property type="entry name" value="MFS general substrate transporter"/>
    <property type="match status" value="1"/>
</dbReference>
<keyword evidence="4 5" id="KW-0472">Membrane</keyword>
<evidence type="ECO:0000256" key="4">
    <source>
        <dbReference type="ARBA" id="ARBA00023136"/>
    </source>
</evidence>
<feature type="transmembrane region" description="Helical" evidence="5">
    <location>
        <begin position="304"/>
        <end position="328"/>
    </location>
</feature>
<sequence>MSAAAEPTIWDRSRLGITVGTVVLIFLAAIESLAVTTVMPIVARDLDGEALFAVAFSATISTGVIGMVAVGAWSDRSGPRAPLYTAVALFAAGLLVSGFSSDMHTFILGRLIQGLGAGGQTVALYVVVARVYPPQLHGRIFAAYAAAWVVPSLIGPFLAGAVTEYLHWRWTFLGVAVLTAAAFALVVSRLRGVSLDADAGSDADGPADAAERPRGGIALRMLLAVLVAAGAVTVGLAADAPAAAGGPIALAAVLVIGFSLLPLLPKGTLRAVSGLPSTVLMRGIVAGAFFAAEAYVPKLLIDRFGFSPTVAGLALTLAAIGWSGASAVQGRYGDRLGSARITWIAVLLMLTGVAGLLFVSAIGADPWIVIVAWGLAGAGMGLLYPRLTVLTLAYSTTANEGFNSAALSIFEASGSAVTIALAGLGFALLPVLGTGYLTVYLLAAVLLLFSLVPGLRMGDGAGRTVSAESAPR</sequence>
<feature type="transmembrane region" description="Helical" evidence="5">
    <location>
        <begin position="168"/>
        <end position="187"/>
    </location>
</feature>
<evidence type="ECO:0000256" key="2">
    <source>
        <dbReference type="ARBA" id="ARBA00022692"/>
    </source>
</evidence>
<keyword evidence="3 5" id="KW-1133">Transmembrane helix</keyword>
<dbReference type="Pfam" id="PF07690">
    <property type="entry name" value="MFS_1"/>
    <property type="match status" value="1"/>
</dbReference>
<comment type="caution">
    <text evidence="7">The sequence shown here is derived from an EMBL/GenBank/DDBJ whole genome shotgun (WGS) entry which is preliminary data.</text>
</comment>
<organism evidence="7 8">
    <name type="scientific">Microbacterium arabinogalactanolyticum</name>
    <dbReference type="NCBI Taxonomy" id="69365"/>
    <lineage>
        <taxon>Bacteria</taxon>
        <taxon>Bacillati</taxon>
        <taxon>Actinomycetota</taxon>
        <taxon>Actinomycetes</taxon>
        <taxon>Micrococcales</taxon>
        <taxon>Microbacteriaceae</taxon>
        <taxon>Microbacterium</taxon>
    </lineage>
</organism>
<comment type="subcellular location">
    <subcellularLocation>
        <location evidence="1">Cell membrane</location>
        <topology evidence="1">Multi-pass membrane protein</topology>
    </subcellularLocation>
</comment>
<feature type="transmembrane region" description="Helical" evidence="5">
    <location>
        <begin position="405"/>
        <end position="429"/>
    </location>
</feature>
<evidence type="ECO:0000256" key="5">
    <source>
        <dbReference type="SAM" id="Phobius"/>
    </source>
</evidence>
<dbReference type="Gene3D" id="1.20.1250.20">
    <property type="entry name" value="MFS general substrate transporter like domains"/>
    <property type="match status" value="1"/>
</dbReference>
<dbReference type="InterPro" id="IPR036259">
    <property type="entry name" value="MFS_trans_sf"/>
</dbReference>
<proteinExistence type="predicted"/>
<dbReference type="RefSeq" id="WP_285630452.1">
    <property type="nucleotide sequence ID" value="NZ_BAAAUK010000001.1"/>
</dbReference>
<feature type="transmembrane region" description="Helical" evidence="5">
    <location>
        <begin position="271"/>
        <end position="292"/>
    </location>
</feature>
<accession>A0ABQ5NE95</accession>
<dbReference type="PANTHER" id="PTHR23501">
    <property type="entry name" value="MAJOR FACILITATOR SUPERFAMILY"/>
    <property type="match status" value="1"/>
</dbReference>
<dbReference type="EMBL" id="BRZC01000002">
    <property type="protein sequence ID" value="GLC83803.1"/>
    <property type="molecule type" value="Genomic_DNA"/>
</dbReference>
<evidence type="ECO:0000256" key="1">
    <source>
        <dbReference type="ARBA" id="ARBA00004651"/>
    </source>
</evidence>
<keyword evidence="2 5" id="KW-0812">Transmembrane</keyword>
<feature type="transmembrane region" description="Helical" evidence="5">
    <location>
        <begin position="15"/>
        <end position="38"/>
    </location>
</feature>
<dbReference type="PRINTS" id="PR01036">
    <property type="entry name" value="TCRTETB"/>
</dbReference>
<evidence type="ECO:0000313" key="8">
    <source>
        <dbReference type="Proteomes" id="UP001165068"/>
    </source>
</evidence>
<protein>
    <submittedName>
        <fullName evidence="7">MFS transporter</fullName>
    </submittedName>
</protein>
<feature type="transmembrane region" description="Helical" evidence="5">
    <location>
        <begin position="217"/>
        <end position="238"/>
    </location>
</feature>
<name>A0ABQ5NE95_9MICO</name>
<evidence type="ECO:0000259" key="6">
    <source>
        <dbReference type="PROSITE" id="PS50850"/>
    </source>
</evidence>
<dbReference type="Gene3D" id="1.20.1720.10">
    <property type="entry name" value="Multidrug resistance protein D"/>
    <property type="match status" value="1"/>
</dbReference>
<gene>
    <name evidence="7" type="ORF">MIAR_03910</name>
</gene>
<keyword evidence="8" id="KW-1185">Reference proteome</keyword>
<feature type="transmembrane region" description="Helical" evidence="5">
    <location>
        <begin position="107"/>
        <end position="128"/>
    </location>
</feature>
<dbReference type="PROSITE" id="PS50850">
    <property type="entry name" value="MFS"/>
    <property type="match status" value="1"/>
</dbReference>
<feature type="transmembrane region" description="Helical" evidence="5">
    <location>
        <begin position="367"/>
        <end position="384"/>
    </location>
</feature>
<feature type="transmembrane region" description="Helical" evidence="5">
    <location>
        <begin position="435"/>
        <end position="455"/>
    </location>
</feature>
<evidence type="ECO:0000313" key="7">
    <source>
        <dbReference type="EMBL" id="GLC83803.1"/>
    </source>
</evidence>
<feature type="transmembrane region" description="Helical" evidence="5">
    <location>
        <begin position="340"/>
        <end position="361"/>
    </location>
</feature>
<dbReference type="InterPro" id="IPR011701">
    <property type="entry name" value="MFS"/>
</dbReference>
<feature type="transmembrane region" description="Helical" evidence="5">
    <location>
        <begin position="81"/>
        <end position="101"/>
    </location>
</feature>
<evidence type="ECO:0000256" key="3">
    <source>
        <dbReference type="ARBA" id="ARBA00022989"/>
    </source>
</evidence>
<dbReference type="PANTHER" id="PTHR23501:SF154">
    <property type="entry name" value="MULTIDRUG-EFFLUX TRANSPORTER RV1634-RELATED"/>
    <property type="match status" value="1"/>
</dbReference>
<reference evidence="7" key="1">
    <citation type="submission" date="2022-08" db="EMBL/GenBank/DDBJ databases">
        <title>Draft genome sequence of Microbacterium arabinogalactanolyticum JCM 9171.</title>
        <authorList>
            <person name="Fujita K."/>
            <person name="Ishiwata A."/>
            <person name="Fushinobu S."/>
        </authorList>
    </citation>
    <scope>NUCLEOTIDE SEQUENCE</scope>
    <source>
        <strain evidence="7">JCM 9171</strain>
    </source>
</reference>
<feature type="transmembrane region" description="Helical" evidence="5">
    <location>
        <begin position="244"/>
        <end position="264"/>
    </location>
</feature>
<feature type="transmembrane region" description="Helical" evidence="5">
    <location>
        <begin position="140"/>
        <end position="162"/>
    </location>
</feature>